<comment type="caution">
    <text evidence="3">The sequence shown here is derived from an EMBL/GenBank/DDBJ whole genome shotgun (WGS) entry which is preliminary data.</text>
</comment>
<dbReference type="RefSeq" id="WP_111410853.1">
    <property type="nucleotide sequence ID" value="NZ_QKXH01000009.1"/>
</dbReference>
<reference evidence="3 4" key="1">
    <citation type="submission" date="2018-06" db="EMBL/GenBank/DDBJ databases">
        <title>Flavobacterium sp IMCC34762, genome.</title>
        <authorList>
            <person name="Joung Y."/>
            <person name="Cho J."/>
            <person name="Song J."/>
        </authorList>
    </citation>
    <scope>NUCLEOTIDE SEQUENCE [LARGE SCALE GENOMIC DNA]</scope>
    <source>
        <strain evidence="3 4">IMCC34762</strain>
    </source>
</reference>
<dbReference type="AlphaFoldDB" id="A0A2W7VK98"/>
<dbReference type="GO" id="GO:0016853">
    <property type="term" value="F:isomerase activity"/>
    <property type="evidence" value="ECO:0007669"/>
    <property type="project" value="UniProtKB-KW"/>
</dbReference>
<dbReference type="InterPro" id="IPR006311">
    <property type="entry name" value="TAT_signal"/>
</dbReference>
<dbReference type="Gene3D" id="3.20.20.150">
    <property type="entry name" value="Divalent-metal-dependent TIM barrel enzymes"/>
    <property type="match status" value="1"/>
</dbReference>
<dbReference type="PROSITE" id="PS51318">
    <property type="entry name" value="TAT"/>
    <property type="match status" value="1"/>
</dbReference>
<protein>
    <submittedName>
        <fullName evidence="3">Hydroxypyruvate isomerase</fullName>
    </submittedName>
</protein>
<accession>A0A2W7VK98</accession>
<proteinExistence type="predicted"/>
<evidence type="ECO:0000259" key="2">
    <source>
        <dbReference type="Pfam" id="PF01261"/>
    </source>
</evidence>
<dbReference type="Pfam" id="PF01261">
    <property type="entry name" value="AP_endonuc_2"/>
    <property type="match status" value="1"/>
</dbReference>
<dbReference type="PANTHER" id="PTHR43489">
    <property type="entry name" value="ISOMERASE"/>
    <property type="match status" value="1"/>
</dbReference>
<keyword evidence="3" id="KW-0670">Pyruvate</keyword>
<dbReference type="PANTHER" id="PTHR43489:SF3">
    <property type="entry name" value="XYLOSE ISOMERASE DOMAIN PROTEIN TIM BARREL"/>
    <property type="match status" value="1"/>
</dbReference>
<keyword evidence="1 3" id="KW-0413">Isomerase</keyword>
<dbReference type="InterPro" id="IPR050417">
    <property type="entry name" value="Sugar_Epim/Isomerase"/>
</dbReference>
<dbReference type="InterPro" id="IPR013022">
    <property type="entry name" value="Xyl_isomerase-like_TIM-brl"/>
</dbReference>
<evidence type="ECO:0000256" key="1">
    <source>
        <dbReference type="ARBA" id="ARBA00023235"/>
    </source>
</evidence>
<dbReference type="Proteomes" id="UP000249177">
    <property type="component" value="Unassembled WGS sequence"/>
</dbReference>
<evidence type="ECO:0000313" key="4">
    <source>
        <dbReference type="Proteomes" id="UP000249177"/>
    </source>
</evidence>
<dbReference type="InterPro" id="IPR036237">
    <property type="entry name" value="Xyl_isomerase-like_sf"/>
</dbReference>
<feature type="domain" description="Xylose isomerase-like TIM barrel" evidence="2">
    <location>
        <begin position="88"/>
        <end position="278"/>
    </location>
</feature>
<keyword evidence="4" id="KW-1185">Reference proteome</keyword>
<gene>
    <name evidence="3" type="ORF">DOS84_14600</name>
</gene>
<dbReference type="SUPFAM" id="SSF51658">
    <property type="entry name" value="Xylose isomerase-like"/>
    <property type="match status" value="1"/>
</dbReference>
<name>A0A2W7VK98_9FLAO</name>
<sequence length="297" mass="33347">MSATFDRRTAIKGILAGTVTLGIPTGLSALAIPKEELNLESNMLKGRINHSVARWCFSDFDIETLCLEAKKIGITGIDLVGPKDWPILKKYNLVSTMCNGAELNLVDGFNDSKFHEQLIKNYTEMIPLVAEAGYKNLICFSGSRRGKTDEEGWNNCVLGLQKLIPLAEKHKVTLVMELLNSKIDHKDYQCDKTYWGVELVKRINSENFKLLYDIYHMQIDEGDVIRTIKESHNYIAHYHTAGVPGRNEIDETQELNYSAIMKAIADSGFTGFVGQEFIPKQKDKIASLKKAIAICDI</sequence>
<organism evidence="3 4">
    <name type="scientific">Flavobacterium aquariorum</name>
    <dbReference type="NCBI Taxonomy" id="2217670"/>
    <lineage>
        <taxon>Bacteria</taxon>
        <taxon>Pseudomonadati</taxon>
        <taxon>Bacteroidota</taxon>
        <taxon>Flavobacteriia</taxon>
        <taxon>Flavobacteriales</taxon>
        <taxon>Flavobacteriaceae</taxon>
        <taxon>Flavobacterium</taxon>
    </lineage>
</organism>
<dbReference type="EMBL" id="QKXH01000009">
    <property type="protein sequence ID" value="PZX92682.1"/>
    <property type="molecule type" value="Genomic_DNA"/>
</dbReference>
<dbReference type="OrthoDB" id="9786584at2"/>
<evidence type="ECO:0000313" key="3">
    <source>
        <dbReference type="EMBL" id="PZX92682.1"/>
    </source>
</evidence>